<feature type="compositionally biased region" description="Polar residues" evidence="1">
    <location>
        <begin position="42"/>
        <end position="53"/>
    </location>
</feature>
<gene>
    <name evidence="2" type="ordered locus">AALP_Aa6g130100</name>
</gene>
<feature type="compositionally biased region" description="Basic and acidic residues" evidence="1">
    <location>
        <begin position="255"/>
        <end position="265"/>
    </location>
</feature>
<sequence>MVVKKRGGFVGGGRKAIIGGGGVNRIGDRGKQTAASGGGVKQSGSCSVKNTVGPSGGVKKTSSPRGGVKQTGGGGKRTGGGEVTLGGASTSKTPPRHNSREGMSRDGGLRKLPAVPEEDISTSWGPQRLNAEEVLARECDGTPSQRDRSTGGGGSSQCSNPQGRTPPSSNGSPDSQATVSVSRTKYVSPPYKDPTNRLLFCGLSSQPPPSIQLPSLSFQQLQEAYPEDDVDNSDEEANEEEEDEPNGEEEDGEDMERYQEPQRLDDQQLLEHVLALPGRQRLTLFGEVYQKDSLW</sequence>
<feature type="compositionally biased region" description="Basic and acidic residues" evidence="1">
    <location>
        <begin position="130"/>
        <end position="149"/>
    </location>
</feature>
<proteinExistence type="predicted"/>
<dbReference type="Proteomes" id="UP000029120">
    <property type="component" value="Chromosome 6"/>
</dbReference>
<evidence type="ECO:0000256" key="1">
    <source>
        <dbReference type="SAM" id="MobiDB-lite"/>
    </source>
</evidence>
<keyword evidence="3" id="KW-1185">Reference proteome</keyword>
<name>A0A087GNX4_ARAAL</name>
<reference evidence="3" key="1">
    <citation type="journal article" date="2015" name="Nat. Plants">
        <title>Genome expansion of Arabis alpina linked with retrotransposition and reduced symmetric DNA methylation.</title>
        <authorList>
            <person name="Willing E.M."/>
            <person name="Rawat V."/>
            <person name="Mandakova T."/>
            <person name="Maumus F."/>
            <person name="James G.V."/>
            <person name="Nordstroem K.J."/>
            <person name="Becker C."/>
            <person name="Warthmann N."/>
            <person name="Chica C."/>
            <person name="Szarzynska B."/>
            <person name="Zytnicki M."/>
            <person name="Albani M.C."/>
            <person name="Kiefer C."/>
            <person name="Bergonzi S."/>
            <person name="Castaings L."/>
            <person name="Mateos J.L."/>
            <person name="Berns M.C."/>
            <person name="Bujdoso N."/>
            <person name="Piofczyk T."/>
            <person name="de Lorenzo L."/>
            <person name="Barrero-Sicilia C."/>
            <person name="Mateos I."/>
            <person name="Piednoel M."/>
            <person name="Hagmann J."/>
            <person name="Chen-Min-Tao R."/>
            <person name="Iglesias-Fernandez R."/>
            <person name="Schuster S.C."/>
            <person name="Alonso-Blanco C."/>
            <person name="Roudier F."/>
            <person name="Carbonero P."/>
            <person name="Paz-Ares J."/>
            <person name="Davis S.J."/>
            <person name="Pecinka A."/>
            <person name="Quesneville H."/>
            <person name="Colot V."/>
            <person name="Lysak M.A."/>
            <person name="Weigel D."/>
            <person name="Coupland G."/>
            <person name="Schneeberger K."/>
        </authorList>
    </citation>
    <scope>NUCLEOTIDE SEQUENCE [LARGE SCALE GENOMIC DNA]</scope>
    <source>
        <strain evidence="3">cv. Pajares</strain>
    </source>
</reference>
<feature type="compositionally biased region" description="Gly residues" evidence="1">
    <location>
        <begin position="8"/>
        <end position="24"/>
    </location>
</feature>
<dbReference type="EMBL" id="CM002874">
    <property type="protein sequence ID" value="KFK31576.1"/>
    <property type="molecule type" value="Genomic_DNA"/>
</dbReference>
<dbReference type="Gramene" id="KFK31576">
    <property type="protein sequence ID" value="KFK31576"/>
    <property type="gene ID" value="AALP_AA6G130100"/>
</dbReference>
<organism evidence="2 3">
    <name type="scientific">Arabis alpina</name>
    <name type="common">Alpine rock-cress</name>
    <dbReference type="NCBI Taxonomy" id="50452"/>
    <lineage>
        <taxon>Eukaryota</taxon>
        <taxon>Viridiplantae</taxon>
        <taxon>Streptophyta</taxon>
        <taxon>Embryophyta</taxon>
        <taxon>Tracheophyta</taxon>
        <taxon>Spermatophyta</taxon>
        <taxon>Magnoliopsida</taxon>
        <taxon>eudicotyledons</taxon>
        <taxon>Gunneridae</taxon>
        <taxon>Pentapetalae</taxon>
        <taxon>rosids</taxon>
        <taxon>malvids</taxon>
        <taxon>Brassicales</taxon>
        <taxon>Brassicaceae</taxon>
        <taxon>Arabideae</taxon>
        <taxon>Arabis</taxon>
    </lineage>
</organism>
<dbReference type="AlphaFoldDB" id="A0A087GNX4"/>
<evidence type="ECO:0000313" key="2">
    <source>
        <dbReference type="EMBL" id="KFK31576.1"/>
    </source>
</evidence>
<feature type="compositionally biased region" description="Basic and acidic residues" evidence="1">
    <location>
        <begin position="98"/>
        <end position="109"/>
    </location>
</feature>
<feature type="region of interest" description="Disordered" evidence="1">
    <location>
        <begin position="1"/>
        <end position="265"/>
    </location>
</feature>
<feature type="compositionally biased region" description="Acidic residues" evidence="1">
    <location>
        <begin position="225"/>
        <end position="254"/>
    </location>
</feature>
<feature type="compositionally biased region" description="Gly residues" evidence="1">
    <location>
        <begin position="69"/>
        <end position="84"/>
    </location>
</feature>
<evidence type="ECO:0000313" key="3">
    <source>
        <dbReference type="Proteomes" id="UP000029120"/>
    </source>
</evidence>
<feature type="compositionally biased region" description="Low complexity" evidence="1">
    <location>
        <begin position="212"/>
        <end position="222"/>
    </location>
</feature>
<accession>A0A087GNX4</accession>
<protein>
    <submittedName>
        <fullName evidence="2">Uncharacterized protein</fullName>
    </submittedName>
</protein>
<feature type="compositionally biased region" description="Polar residues" evidence="1">
    <location>
        <begin position="156"/>
        <end position="185"/>
    </location>
</feature>